<dbReference type="PROSITE" id="PS50055">
    <property type="entry name" value="TYR_PHOSPHATASE_PTP"/>
    <property type="match status" value="1"/>
</dbReference>
<keyword evidence="2" id="KW-0472">Membrane</keyword>
<dbReference type="Gene3D" id="3.90.190.10">
    <property type="entry name" value="Protein tyrosine phosphatase superfamily"/>
    <property type="match status" value="2"/>
</dbReference>
<dbReference type="SUPFAM" id="SSF52799">
    <property type="entry name" value="(Phosphotyrosine protein) phosphatases II"/>
    <property type="match status" value="1"/>
</dbReference>
<dbReference type="InterPro" id="IPR000242">
    <property type="entry name" value="PTP_cat"/>
</dbReference>
<evidence type="ECO:0000256" key="2">
    <source>
        <dbReference type="SAM" id="Phobius"/>
    </source>
</evidence>
<evidence type="ECO:0000256" key="1">
    <source>
        <dbReference type="SAM" id="MobiDB-lite"/>
    </source>
</evidence>
<feature type="domain" description="Tyrosine-protein phosphatase" evidence="3">
    <location>
        <begin position="94"/>
        <end position="318"/>
    </location>
</feature>
<gene>
    <name evidence="4" type="ORF">GOODEAATRI_002100</name>
</gene>
<evidence type="ECO:0000313" key="4">
    <source>
        <dbReference type="EMBL" id="MEQ2183840.1"/>
    </source>
</evidence>
<feature type="transmembrane region" description="Helical" evidence="2">
    <location>
        <begin position="47"/>
        <end position="71"/>
    </location>
</feature>
<dbReference type="Pfam" id="PF00102">
    <property type="entry name" value="Y_phosphatase"/>
    <property type="match status" value="1"/>
</dbReference>
<dbReference type="InterPro" id="IPR033522">
    <property type="entry name" value="IA-2/IA-2_beta"/>
</dbReference>
<dbReference type="Proteomes" id="UP001476798">
    <property type="component" value="Unassembled WGS sequence"/>
</dbReference>
<dbReference type="EMBL" id="JAHRIO010080035">
    <property type="protein sequence ID" value="MEQ2183840.1"/>
    <property type="molecule type" value="Genomic_DNA"/>
</dbReference>
<reference evidence="4 5" key="1">
    <citation type="submission" date="2021-06" db="EMBL/GenBank/DDBJ databases">
        <authorList>
            <person name="Palmer J.M."/>
        </authorList>
    </citation>
    <scope>NUCLEOTIDE SEQUENCE [LARGE SCALE GENOMIC DNA]</scope>
    <source>
        <strain evidence="4 5">GA_2019</strain>
        <tissue evidence="4">Muscle</tissue>
    </source>
</reference>
<dbReference type="PANTHER" id="PTHR46106">
    <property type="entry name" value="IA-2 PROTEIN TYROSINE PHOSPHATASE, ISOFORM C"/>
    <property type="match status" value="1"/>
</dbReference>
<sequence length="335" mass="38171">GYLISRTSQTVAVYPDFLYQKFNTSCQRGSLTQIPVVKETRVESGQFLLLSVLCMLFILVALAVSATFFCVRQRSHLHMKEKLASLGTDTSHDATSAYQELCRQRMAIRTSERVERPETLRHSRLNSVSSQFSDGPVASPSTRSSTSSWCEEPVPSNMDISTGHMILSYMEDHLKNKNRLEREWEALCSYQAEPSTSGIGQNEQNSKRNRADAVVVCKRPHSSTQHLPFVTCREVNLVSEHIWCEDFLVRSFYLKNLQTNETRTVTQFHFLSWMDRSIPGSVRTLLDFRRIFKSCPIHTRHSNTLSVCGFWPCWFFCGGQCHFCDVAASNMSPVA</sequence>
<accession>A0ABV0PK17</accession>
<dbReference type="InterPro" id="IPR029021">
    <property type="entry name" value="Prot-tyrosine_phosphatase-like"/>
</dbReference>
<keyword evidence="5" id="KW-1185">Reference proteome</keyword>
<protein>
    <recommendedName>
        <fullName evidence="3">Tyrosine-protein phosphatase domain-containing protein</fullName>
    </recommendedName>
</protein>
<evidence type="ECO:0000313" key="5">
    <source>
        <dbReference type="Proteomes" id="UP001476798"/>
    </source>
</evidence>
<feature type="non-terminal residue" evidence="4">
    <location>
        <position position="1"/>
    </location>
</feature>
<evidence type="ECO:0000259" key="3">
    <source>
        <dbReference type="PROSITE" id="PS50055"/>
    </source>
</evidence>
<name>A0ABV0PK17_9TELE</name>
<keyword evidence="2" id="KW-1133">Transmembrane helix</keyword>
<proteinExistence type="predicted"/>
<dbReference type="PANTHER" id="PTHR46106:SF5">
    <property type="entry name" value="RECEPTOR-TYPE TYROSINE-PROTEIN PHOSPHATASE N2"/>
    <property type="match status" value="1"/>
</dbReference>
<feature type="compositionally biased region" description="Low complexity" evidence="1">
    <location>
        <begin position="139"/>
        <end position="148"/>
    </location>
</feature>
<feature type="region of interest" description="Disordered" evidence="1">
    <location>
        <begin position="112"/>
        <end position="153"/>
    </location>
</feature>
<keyword evidence="2" id="KW-0812">Transmembrane</keyword>
<organism evidence="4 5">
    <name type="scientific">Goodea atripinnis</name>
    <dbReference type="NCBI Taxonomy" id="208336"/>
    <lineage>
        <taxon>Eukaryota</taxon>
        <taxon>Metazoa</taxon>
        <taxon>Chordata</taxon>
        <taxon>Craniata</taxon>
        <taxon>Vertebrata</taxon>
        <taxon>Euteleostomi</taxon>
        <taxon>Actinopterygii</taxon>
        <taxon>Neopterygii</taxon>
        <taxon>Teleostei</taxon>
        <taxon>Neoteleostei</taxon>
        <taxon>Acanthomorphata</taxon>
        <taxon>Ovalentaria</taxon>
        <taxon>Atherinomorphae</taxon>
        <taxon>Cyprinodontiformes</taxon>
        <taxon>Goodeidae</taxon>
        <taxon>Goodea</taxon>
    </lineage>
</organism>
<comment type="caution">
    <text evidence="4">The sequence shown here is derived from an EMBL/GenBank/DDBJ whole genome shotgun (WGS) entry which is preliminary data.</text>
</comment>
<feature type="compositionally biased region" description="Basic and acidic residues" evidence="1">
    <location>
        <begin position="112"/>
        <end position="121"/>
    </location>
</feature>